<protein>
    <submittedName>
        <fullName evidence="2">F-box/kelch-repeat protein-like</fullName>
    </submittedName>
</protein>
<dbReference type="SMART" id="SM00256">
    <property type="entry name" value="FBOX"/>
    <property type="match status" value="1"/>
</dbReference>
<dbReference type="CDD" id="cd22157">
    <property type="entry name" value="F-box_AtFBW1-like"/>
    <property type="match status" value="1"/>
</dbReference>
<dbReference type="InterPro" id="IPR001810">
    <property type="entry name" value="F-box_dom"/>
</dbReference>
<dbReference type="EMBL" id="KV015075">
    <property type="protein sequence ID" value="KZV20877.1"/>
    <property type="molecule type" value="Genomic_DNA"/>
</dbReference>
<dbReference type="AlphaFoldDB" id="A0A2Z7ANM7"/>
<dbReference type="InterPro" id="IPR050796">
    <property type="entry name" value="SCF_F-box_component"/>
</dbReference>
<gene>
    <name evidence="2" type="ORF">F511_25967</name>
</gene>
<sequence length="368" mass="42061">MAEQVLPTDVLIEVLIRLPVKTLLKCRSVSKSWCNLIRSRIFILSHTKRERKQRILLVNRYSTPEEGDDEVLSFANVSFPISDDSDTTLYCDMHILSHRLPQLSGEGEIVRIPIHGPCNGLVCIAFGETIYLCNPALREFKLLPPLRFPVGYSPLPSQIGFGFDQITGDYKVIQISDVPDFSEESKIRFDLYNSGSNSWKEMDARVPDISHFIGYELLYNGVMHWLAIMSPHNSACIICLDVTRESLGQYIELNGDLGRDESDPRLIEFDGRLAVVRYSPWTGTEIWVMKEYGAKESWTKQCVMGAYYTICPFQFLKNEEFMVDSEFGRCTLEESQLKGFQFYGDFHSSTTAVFYEESLISLNDIISE</sequence>
<dbReference type="PANTHER" id="PTHR31672">
    <property type="entry name" value="BNACNNG10540D PROTEIN"/>
    <property type="match status" value="1"/>
</dbReference>
<name>A0A2Z7ANM7_9LAMI</name>
<dbReference type="Proteomes" id="UP000250235">
    <property type="component" value="Unassembled WGS sequence"/>
</dbReference>
<dbReference type="PANTHER" id="PTHR31672:SF13">
    <property type="entry name" value="F-BOX PROTEIN CPR30-LIKE"/>
    <property type="match status" value="1"/>
</dbReference>
<keyword evidence="3" id="KW-1185">Reference proteome</keyword>
<feature type="domain" description="F-box" evidence="1">
    <location>
        <begin position="1"/>
        <end position="46"/>
    </location>
</feature>
<dbReference type="NCBIfam" id="TIGR01640">
    <property type="entry name" value="F_box_assoc_1"/>
    <property type="match status" value="1"/>
</dbReference>
<dbReference type="OrthoDB" id="1867629at2759"/>
<reference evidence="2 3" key="1">
    <citation type="journal article" date="2015" name="Proc. Natl. Acad. Sci. U.S.A.">
        <title>The resurrection genome of Boea hygrometrica: A blueprint for survival of dehydration.</title>
        <authorList>
            <person name="Xiao L."/>
            <person name="Yang G."/>
            <person name="Zhang L."/>
            <person name="Yang X."/>
            <person name="Zhao S."/>
            <person name="Ji Z."/>
            <person name="Zhou Q."/>
            <person name="Hu M."/>
            <person name="Wang Y."/>
            <person name="Chen M."/>
            <person name="Xu Y."/>
            <person name="Jin H."/>
            <person name="Xiao X."/>
            <person name="Hu G."/>
            <person name="Bao F."/>
            <person name="Hu Y."/>
            <person name="Wan P."/>
            <person name="Li L."/>
            <person name="Deng X."/>
            <person name="Kuang T."/>
            <person name="Xiang C."/>
            <person name="Zhu J.K."/>
            <person name="Oliver M.J."/>
            <person name="He Y."/>
        </authorList>
    </citation>
    <scope>NUCLEOTIDE SEQUENCE [LARGE SCALE GENOMIC DNA]</scope>
    <source>
        <strain evidence="3">cv. XS01</strain>
    </source>
</reference>
<dbReference type="SUPFAM" id="SSF81383">
    <property type="entry name" value="F-box domain"/>
    <property type="match status" value="1"/>
</dbReference>
<evidence type="ECO:0000313" key="2">
    <source>
        <dbReference type="EMBL" id="KZV20877.1"/>
    </source>
</evidence>
<organism evidence="2 3">
    <name type="scientific">Dorcoceras hygrometricum</name>
    <dbReference type="NCBI Taxonomy" id="472368"/>
    <lineage>
        <taxon>Eukaryota</taxon>
        <taxon>Viridiplantae</taxon>
        <taxon>Streptophyta</taxon>
        <taxon>Embryophyta</taxon>
        <taxon>Tracheophyta</taxon>
        <taxon>Spermatophyta</taxon>
        <taxon>Magnoliopsida</taxon>
        <taxon>eudicotyledons</taxon>
        <taxon>Gunneridae</taxon>
        <taxon>Pentapetalae</taxon>
        <taxon>asterids</taxon>
        <taxon>lamiids</taxon>
        <taxon>Lamiales</taxon>
        <taxon>Gesneriaceae</taxon>
        <taxon>Didymocarpoideae</taxon>
        <taxon>Trichosporeae</taxon>
        <taxon>Loxocarpinae</taxon>
        <taxon>Dorcoceras</taxon>
    </lineage>
</organism>
<dbReference type="Pfam" id="PF00646">
    <property type="entry name" value="F-box"/>
    <property type="match status" value="1"/>
</dbReference>
<dbReference type="InterPro" id="IPR036047">
    <property type="entry name" value="F-box-like_dom_sf"/>
</dbReference>
<evidence type="ECO:0000259" key="1">
    <source>
        <dbReference type="PROSITE" id="PS50181"/>
    </source>
</evidence>
<evidence type="ECO:0000313" key="3">
    <source>
        <dbReference type="Proteomes" id="UP000250235"/>
    </source>
</evidence>
<dbReference type="InterPro" id="IPR013187">
    <property type="entry name" value="F-box-assoc_dom_typ3"/>
</dbReference>
<proteinExistence type="predicted"/>
<accession>A0A2Z7ANM7</accession>
<dbReference type="Pfam" id="PF08268">
    <property type="entry name" value="FBA_3"/>
    <property type="match status" value="1"/>
</dbReference>
<dbReference type="Gene3D" id="1.20.1280.50">
    <property type="match status" value="1"/>
</dbReference>
<dbReference type="InterPro" id="IPR017451">
    <property type="entry name" value="F-box-assoc_interact_dom"/>
</dbReference>
<dbReference type="PROSITE" id="PS50181">
    <property type="entry name" value="FBOX"/>
    <property type="match status" value="1"/>
</dbReference>